<dbReference type="EMBL" id="VTEH01000002">
    <property type="protein sequence ID" value="TYR76812.1"/>
    <property type="molecule type" value="Genomic_DNA"/>
</dbReference>
<dbReference type="SUPFAM" id="SSF46977">
    <property type="entry name" value="Succinate dehydrogenase/fumarate reductase flavoprotein C-terminal domain"/>
    <property type="match status" value="1"/>
</dbReference>
<dbReference type="SUPFAM" id="SSF56425">
    <property type="entry name" value="Succinate dehydrogenase/fumarate reductase flavoprotein, catalytic domain"/>
    <property type="match status" value="1"/>
</dbReference>
<name>A0A5D4KHX5_9BACI</name>
<dbReference type="InterPro" id="IPR027477">
    <property type="entry name" value="Succ_DH/fumarate_Rdtase_cat_sf"/>
</dbReference>
<evidence type="ECO:0000256" key="6">
    <source>
        <dbReference type="ARBA" id="ARBA00022630"/>
    </source>
</evidence>
<evidence type="ECO:0000256" key="8">
    <source>
        <dbReference type="ARBA" id="ARBA00022827"/>
    </source>
</evidence>
<evidence type="ECO:0000256" key="12">
    <source>
        <dbReference type="RuleBase" id="RU362049"/>
    </source>
</evidence>
<dbReference type="Gene3D" id="1.20.58.100">
    <property type="entry name" value="Fumarate reductase/succinate dehydrogenase flavoprotein-like, C-terminal domain"/>
    <property type="match status" value="1"/>
</dbReference>
<evidence type="ECO:0000256" key="2">
    <source>
        <dbReference type="ARBA" id="ARBA00004950"/>
    </source>
</evidence>
<dbReference type="Pfam" id="PF00890">
    <property type="entry name" value="FAD_binding_2"/>
    <property type="match status" value="1"/>
</dbReference>
<feature type="domain" description="Fumarate reductase/succinate dehydrogenase flavoprotein-like C-terminal" evidence="14">
    <location>
        <begin position="431"/>
        <end position="529"/>
    </location>
</feature>
<comment type="subcellular location">
    <subcellularLocation>
        <location evidence="12">Cytoplasm</location>
    </subcellularLocation>
</comment>
<keyword evidence="9 12" id="KW-0560">Oxidoreductase</keyword>
<protein>
    <recommendedName>
        <fullName evidence="5 11">L-aspartate oxidase</fullName>
        <ecNumber evidence="4 11">1.4.3.16</ecNumber>
    </recommendedName>
</protein>
<keyword evidence="8 12" id="KW-0274">FAD</keyword>
<comment type="caution">
    <text evidence="15">The sequence shown here is derived from an EMBL/GenBank/DDBJ whole genome shotgun (WGS) entry which is preliminary data.</text>
</comment>
<accession>A0A5D4KHX5</accession>
<dbReference type="InterPro" id="IPR036188">
    <property type="entry name" value="FAD/NAD-bd_sf"/>
</dbReference>
<evidence type="ECO:0000256" key="5">
    <source>
        <dbReference type="ARBA" id="ARBA00021901"/>
    </source>
</evidence>
<comment type="function">
    <text evidence="12">Catalyzes the oxidation of L-aspartate to iminoaspartate.</text>
</comment>
<evidence type="ECO:0000256" key="1">
    <source>
        <dbReference type="ARBA" id="ARBA00001974"/>
    </source>
</evidence>
<dbReference type="Gene3D" id="3.50.50.60">
    <property type="entry name" value="FAD/NAD(P)-binding domain"/>
    <property type="match status" value="1"/>
</dbReference>
<evidence type="ECO:0000259" key="13">
    <source>
        <dbReference type="Pfam" id="PF00890"/>
    </source>
</evidence>
<dbReference type="SUPFAM" id="SSF51905">
    <property type="entry name" value="FAD/NAD(P)-binding domain"/>
    <property type="match status" value="1"/>
</dbReference>
<dbReference type="PANTHER" id="PTHR42716">
    <property type="entry name" value="L-ASPARTATE OXIDASE"/>
    <property type="match status" value="1"/>
</dbReference>
<dbReference type="Proteomes" id="UP000323317">
    <property type="component" value="Unassembled WGS sequence"/>
</dbReference>
<sequence>MCQDTCKYCGGVNVKKADVIIVGSGLAALQTARELNPELNVMIITKGTRRGSNSYMAQGGIAAVVAKDDNIARHFEDTLEAGRGHQIEEEVHSLVTEGQRIVQKLVDEGAPFDRNNDGTLSLGMEGAHSRKRILHCGGDETGRFLIEHFLKTLSGNISWVEEEMVFELLQNSEGACIGVKTMNRQGAVHAYYAPIVVMAAGGAGGLYSSTSNHPTVTGDGMAAAFRAGAYIADAEFIQFHPTLLYVDGKTKGLVSEAVRGEGAHLFNDAGERIMEGIHPLKELAPRHVVAQRIFEQRQMGRDIYLSIKLINEFETKFPSISAMCKENGIDLSLGRIPVSPGCHFIMGGIVIDSAGKTNVEGLYAVGEAACSGVHGANRLASNSLLEGLVYGKRLADWINAQKKSISINPKKMQDAEQQKSGRKAAAPFNVKEFQERMMESAGIIRNGQKLEEHLNWLQNIEFRLDEKLDELNPEDIGKYFMWINSLIVTRAALLRTESRGGHIRSDYQEEDDFFWMKRRIVHSLEDGEMRTWLDEQVKTKIYA</sequence>
<dbReference type="InterPro" id="IPR037099">
    <property type="entry name" value="Fum_R/Succ_DH_flav-like_C_sf"/>
</dbReference>
<dbReference type="GO" id="GO:0005737">
    <property type="term" value="C:cytoplasm"/>
    <property type="evidence" value="ECO:0007669"/>
    <property type="project" value="UniProtKB-SubCell"/>
</dbReference>
<comment type="similarity">
    <text evidence="3 12">Belongs to the FAD-dependent oxidoreductase 2 family. NadB subfamily.</text>
</comment>
<dbReference type="InterPro" id="IPR005288">
    <property type="entry name" value="NadB"/>
</dbReference>
<dbReference type="Pfam" id="PF02910">
    <property type="entry name" value="Succ_DH_flav_C"/>
    <property type="match status" value="1"/>
</dbReference>
<dbReference type="AlphaFoldDB" id="A0A5D4KHX5"/>
<dbReference type="PRINTS" id="PR00368">
    <property type="entry name" value="FADPNR"/>
</dbReference>
<organism evidence="15 16">
    <name type="scientific">Rossellomorea vietnamensis</name>
    <dbReference type="NCBI Taxonomy" id="218284"/>
    <lineage>
        <taxon>Bacteria</taxon>
        <taxon>Bacillati</taxon>
        <taxon>Bacillota</taxon>
        <taxon>Bacilli</taxon>
        <taxon>Bacillales</taxon>
        <taxon>Bacillaceae</taxon>
        <taxon>Rossellomorea</taxon>
    </lineage>
</organism>
<dbReference type="EC" id="1.4.3.16" evidence="4 11"/>
<dbReference type="GO" id="GO:0008734">
    <property type="term" value="F:L-aspartate oxidase activity"/>
    <property type="evidence" value="ECO:0007669"/>
    <property type="project" value="UniProtKB-UniRule"/>
</dbReference>
<dbReference type="PANTHER" id="PTHR42716:SF2">
    <property type="entry name" value="L-ASPARTATE OXIDASE, CHLOROPLASTIC"/>
    <property type="match status" value="1"/>
</dbReference>
<keyword evidence="7 12" id="KW-0662">Pyridine nucleotide biosynthesis</keyword>
<evidence type="ECO:0000256" key="7">
    <source>
        <dbReference type="ARBA" id="ARBA00022642"/>
    </source>
</evidence>
<comment type="cofactor">
    <cofactor evidence="1 12">
        <name>FAD</name>
        <dbReference type="ChEBI" id="CHEBI:57692"/>
    </cofactor>
</comment>
<evidence type="ECO:0000256" key="4">
    <source>
        <dbReference type="ARBA" id="ARBA00012173"/>
    </source>
</evidence>
<dbReference type="UniPathway" id="UPA00253">
    <property type="reaction ID" value="UER00326"/>
</dbReference>
<dbReference type="InterPro" id="IPR015939">
    <property type="entry name" value="Fum_Rdtase/Succ_DH_flav-like_C"/>
</dbReference>
<dbReference type="GO" id="GO:0034628">
    <property type="term" value="P:'de novo' NAD+ biosynthetic process from L-aspartate"/>
    <property type="evidence" value="ECO:0007669"/>
    <property type="project" value="TreeGrafter"/>
</dbReference>
<dbReference type="InterPro" id="IPR003953">
    <property type="entry name" value="FAD-dep_OxRdtase_2_FAD-bd"/>
</dbReference>
<evidence type="ECO:0000256" key="10">
    <source>
        <dbReference type="ARBA" id="ARBA00048305"/>
    </source>
</evidence>
<evidence type="ECO:0000313" key="16">
    <source>
        <dbReference type="Proteomes" id="UP000323317"/>
    </source>
</evidence>
<evidence type="ECO:0000313" key="15">
    <source>
        <dbReference type="EMBL" id="TYR76812.1"/>
    </source>
</evidence>
<dbReference type="NCBIfam" id="NF005978">
    <property type="entry name" value="PRK08071.1"/>
    <property type="match status" value="1"/>
</dbReference>
<dbReference type="GO" id="GO:0033765">
    <property type="term" value="F:steroid dehydrogenase activity, acting on the CH-CH group of donors"/>
    <property type="evidence" value="ECO:0007669"/>
    <property type="project" value="UniProtKB-ARBA"/>
</dbReference>
<comment type="pathway">
    <text evidence="2 12">Cofactor biosynthesis; NAD(+) biosynthesis; iminoaspartate from L-aspartate (oxidase route): step 1/1.</text>
</comment>
<feature type="domain" description="FAD-dependent oxidoreductase 2 FAD-binding" evidence="13">
    <location>
        <begin position="18"/>
        <end position="384"/>
    </location>
</feature>
<keyword evidence="6 12" id="KW-0285">Flavoprotein</keyword>
<comment type="catalytic activity">
    <reaction evidence="10">
        <text>L-aspartate + O2 = iminosuccinate + H2O2</text>
        <dbReference type="Rhea" id="RHEA:25876"/>
        <dbReference type="ChEBI" id="CHEBI:15379"/>
        <dbReference type="ChEBI" id="CHEBI:16240"/>
        <dbReference type="ChEBI" id="CHEBI:29991"/>
        <dbReference type="ChEBI" id="CHEBI:77875"/>
        <dbReference type="EC" id="1.4.3.16"/>
    </reaction>
    <physiologicalReaction direction="left-to-right" evidence="10">
        <dbReference type="Rhea" id="RHEA:25877"/>
    </physiologicalReaction>
</comment>
<evidence type="ECO:0000256" key="11">
    <source>
        <dbReference type="NCBIfam" id="TIGR00551"/>
    </source>
</evidence>
<evidence type="ECO:0000256" key="3">
    <source>
        <dbReference type="ARBA" id="ARBA00008562"/>
    </source>
</evidence>
<dbReference type="Gene3D" id="3.90.700.10">
    <property type="entry name" value="Succinate dehydrogenase/fumarate reductase flavoprotein, catalytic domain"/>
    <property type="match status" value="1"/>
</dbReference>
<reference evidence="15 16" key="1">
    <citation type="submission" date="2019-08" db="EMBL/GenBank/DDBJ databases">
        <title>Bacillus genomes from the desert of Cuatro Cienegas, Coahuila.</title>
        <authorList>
            <person name="Olmedo-Alvarez G."/>
        </authorList>
    </citation>
    <scope>NUCLEOTIDE SEQUENCE [LARGE SCALE GENOMIC DNA]</scope>
    <source>
        <strain evidence="15 16">CH40_1T</strain>
    </source>
</reference>
<dbReference type="NCBIfam" id="TIGR00551">
    <property type="entry name" value="nadB"/>
    <property type="match status" value="1"/>
</dbReference>
<gene>
    <name evidence="15" type="primary">nadB</name>
    <name evidence="15" type="ORF">FZC79_03710</name>
</gene>
<evidence type="ECO:0000259" key="14">
    <source>
        <dbReference type="Pfam" id="PF02910"/>
    </source>
</evidence>
<proteinExistence type="inferred from homology"/>
<evidence type="ECO:0000256" key="9">
    <source>
        <dbReference type="ARBA" id="ARBA00023002"/>
    </source>
</evidence>